<organism evidence="2 3">
    <name type="scientific">Fusarium mangiferae</name>
    <name type="common">Mango malformation disease fungus</name>
    <dbReference type="NCBI Taxonomy" id="192010"/>
    <lineage>
        <taxon>Eukaryota</taxon>
        <taxon>Fungi</taxon>
        <taxon>Dikarya</taxon>
        <taxon>Ascomycota</taxon>
        <taxon>Pezizomycotina</taxon>
        <taxon>Sordariomycetes</taxon>
        <taxon>Hypocreomycetidae</taxon>
        <taxon>Hypocreales</taxon>
        <taxon>Nectriaceae</taxon>
        <taxon>Fusarium</taxon>
        <taxon>Fusarium fujikuroi species complex</taxon>
    </lineage>
</organism>
<dbReference type="PANTHER" id="PTHR43162:SF1">
    <property type="entry name" value="PRESTALK A DIFFERENTIATION PROTEIN A"/>
    <property type="match status" value="1"/>
</dbReference>
<keyword evidence="3" id="KW-1185">Reference proteome</keyword>
<accession>A0A1L7TFF6</accession>
<evidence type="ECO:0000313" key="3">
    <source>
        <dbReference type="Proteomes" id="UP000184255"/>
    </source>
</evidence>
<sequence>MSAHITVLPASTKIGKETIRLLLASPASPTIRGIYRDTSKAPDEYASHPNFGSVRGDVASEESLDFSNSDAVLYVPPPTYENVDQSEWAKQTANNVKGALKKSGVKRLVVLSGLGSHNDHGIGFVRLNHHTDKILKDSVTEVTILQSTHFQEEFEYMFQMLLGDPPTISSWIAPRDFKIPIVSLRDVGEACANSLLSKLESPSPQVLKVFGPRAYSSVDLRGMFEEITANKVELGLAQGEDLKTFFRQILPEHCISDFMEMIESSLPGGLIAKEYKADENIVTGKVEMLEVFRELGEKYGCSK</sequence>
<evidence type="ECO:0000313" key="2">
    <source>
        <dbReference type="EMBL" id="CVK97430.1"/>
    </source>
</evidence>
<dbReference type="RefSeq" id="XP_041684604.1">
    <property type="nucleotide sequence ID" value="XM_041834329.1"/>
</dbReference>
<dbReference type="GeneID" id="65090758"/>
<dbReference type="Pfam" id="PF13460">
    <property type="entry name" value="NAD_binding_10"/>
    <property type="match status" value="1"/>
</dbReference>
<comment type="caution">
    <text evidence="2">The sequence shown here is derived from an EMBL/GenBank/DDBJ whole genome shotgun (WGS) entry which is preliminary data.</text>
</comment>
<dbReference type="InterPro" id="IPR036291">
    <property type="entry name" value="NAD(P)-bd_dom_sf"/>
</dbReference>
<proteinExistence type="predicted"/>
<gene>
    <name evidence="2" type="ORF">FMAN_11507</name>
</gene>
<reference evidence="3" key="1">
    <citation type="journal article" date="2016" name="Genome Biol. Evol.">
        <title>Comparative 'omics' of the Fusarium fujikuroi species complex highlights differences in genetic potential and metabolite synthesis.</title>
        <authorList>
            <person name="Niehaus E.-M."/>
            <person name="Muensterkoetter M."/>
            <person name="Proctor R.H."/>
            <person name="Brown D.W."/>
            <person name="Sharon A."/>
            <person name="Idan Y."/>
            <person name="Oren-Young L."/>
            <person name="Sieber C.M."/>
            <person name="Novak O."/>
            <person name="Pencik A."/>
            <person name="Tarkowska D."/>
            <person name="Hromadova K."/>
            <person name="Freeman S."/>
            <person name="Maymon M."/>
            <person name="Elazar M."/>
            <person name="Youssef S.A."/>
            <person name="El-Shabrawy E.S.M."/>
            <person name="Shalaby A.B.A."/>
            <person name="Houterman P."/>
            <person name="Brock N.L."/>
            <person name="Burkhardt I."/>
            <person name="Tsavkelova E.A."/>
            <person name="Dickschat J.S."/>
            <person name="Galuszka P."/>
            <person name="Gueldener U."/>
            <person name="Tudzynski B."/>
        </authorList>
    </citation>
    <scope>NUCLEOTIDE SEQUENCE [LARGE SCALE GENOMIC DNA]</scope>
    <source>
        <strain evidence="3">MRC7560</strain>
    </source>
</reference>
<dbReference type="Gene3D" id="3.90.25.10">
    <property type="entry name" value="UDP-galactose 4-epimerase, domain 1"/>
    <property type="match status" value="1"/>
</dbReference>
<dbReference type="Gene3D" id="3.40.50.720">
    <property type="entry name" value="NAD(P)-binding Rossmann-like Domain"/>
    <property type="match status" value="1"/>
</dbReference>
<dbReference type="SUPFAM" id="SSF51735">
    <property type="entry name" value="NAD(P)-binding Rossmann-fold domains"/>
    <property type="match status" value="1"/>
</dbReference>
<feature type="domain" description="NAD(P)-binding" evidence="1">
    <location>
        <begin position="10"/>
        <end position="156"/>
    </location>
</feature>
<protein>
    <recommendedName>
        <fullName evidence="1">NAD(P)-binding domain-containing protein</fullName>
    </recommendedName>
</protein>
<dbReference type="PANTHER" id="PTHR43162">
    <property type="match status" value="1"/>
</dbReference>
<dbReference type="Proteomes" id="UP000184255">
    <property type="component" value="Unassembled WGS sequence"/>
</dbReference>
<dbReference type="EMBL" id="FCQH01000008">
    <property type="protein sequence ID" value="CVK97430.1"/>
    <property type="molecule type" value="Genomic_DNA"/>
</dbReference>
<name>A0A1L7TFF6_FUSMA</name>
<dbReference type="InterPro" id="IPR051604">
    <property type="entry name" value="Ergot_Alk_Oxidoreductase"/>
</dbReference>
<dbReference type="AlphaFoldDB" id="A0A1L7TFF6"/>
<dbReference type="VEuPathDB" id="FungiDB:FMAN_11507"/>
<dbReference type="InterPro" id="IPR016040">
    <property type="entry name" value="NAD(P)-bd_dom"/>
</dbReference>
<evidence type="ECO:0000259" key="1">
    <source>
        <dbReference type="Pfam" id="PF13460"/>
    </source>
</evidence>